<evidence type="ECO:0000256" key="1">
    <source>
        <dbReference type="ARBA" id="ARBA00004123"/>
    </source>
</evidence>
<keyword evidence="3" id="KW-0963">Cytoplasm</keyword>
<reference evidence="8" key="1">
    <citation type="submission" date="2020-11" db="EMBL/GenBank/DDBJ databases">
        <authorList>
            <person name="Tran Van P."/>
        </authorList>
    </citation>
    <scope>NUCLEOTIDE SEQUENCE</scope>
</reference>
<dbReference type="EMBL" id="LR899802">
    <property type="protein sequence ID" value="CAD7242553.1"/>
    <property type="molecule type" value="Genomic_DNA"/>
</dbReference>
<proteinExistence type="predicted"/>
<dbReference type="InterPro" id="IPR025800">
    <property type="entry name" value="CaM-Lys-N-MeTrfase"/>
</dbReference>
<dbReference type="EMBL" id="CAJPEV010000285">
    <property type="protein sequence ID" value="CAG0883430.1"/>
    <property type="molecule type" value="Genomic_DNA"/>
</dbReference>
<dbReference type="PANTHER" id="PTHR13539:SF3">
    <property type="entry name" value="CALMODULIN-LYSINE N-METHYLTRANSFERASE"/>
    <property type="match status" value="1"/>
</dbReference>
<evidence type="ECO:0000256" key="7">
    <source>
        <dbReference type="SAM" id="MobiDB-lite"/>
    </source>
</evidence>
<keyword evidence="5" id="KW-0808">Transferase</keyword>
<sequence>MRTKVAAVAAEGFLSTPSLAGTWPGSHLSQPSQPPPASASSLDAWSSESGIPTKANDILDYDKARVNTLISTDLHQRRTEVLCQCKKNAHTGVQVLTGPHTSNMVMEASKHNYEDLVKKSQPFKDEERLLCIRDQLQSLFIQCQAMAQLHFALLKKDLVLNSDLGTTLHILQFNLLHAEKVEYGSSDIELLSFNPKNSPSAKVFCSLFFDEGRADLMECIYHVLRPQGQAIIMAPQRRGTLQKFVTLAQKKFERVAVSQKYNEDVWECFLKREKEIGKVWQLKSCPPFAWQVGSLSPFSLQPQMLLLGGGGAPDQEWVDCD</sequence>
<gene>
    <name evidence="8" type="ORF">DSTB1V02_LOCUS2515</name>
</gene>
<evidence type="ECO:0000256" key="2">
    <source>
        <dbReference type="ARBA" id="ARBA00004496"/>
    </source>
</evidence>
<comment type="subcellular location">
    <subcellularLocation>
        <location evidence="2">Cytoplasm</location>
    </subcellularLocation>
    <subcellularLocation>
        <location evidence="1">Nucleus</location>
    </subcellularLocation>
</comment>
<evidence type="ECO:0000256" key="4">
    <source>
        <dbReference type="ARBA" id="ARBA00022603"/>
    </source>
</evidence>
<keyword evidence="9" id="KW-1185">Reference proteome</keyword>
<evidence type="ECO:0000313" key="8">
    <source>
        <dbReference type="EMBL" id="CAD7242553.1"/>
    </source>
</evidence>
<organism evidence="8">
    <name type="scientific">Darwinula stevensoni</name>
    <dbReference type="NCBI Taxonomy" id="69355"/>
    <lineage>
        <taxon>Eukaryota</taxon>
        <taxon>Metazoa</taxon>
        <taxon>Ecdysozoa</taxon>
        <taxon>Arthropoda</taxon>
        <taxon>Crustacea</taxon>
        <taxon>Oligostraca</taxon>
        <taxon>Ostracoda</taxon>
        <taxon>Podocopa</taxon>
        <taxon>Podocopida</taxon>
        <taxon>Darwinulocopina</taxon>
        <taxon>Darwinuloidea</taxon>
        <taxon>Darwinulidae</taxon>
        <taxon>Darwinula</taxon>
    </lineage>
</organism>
<dbReference type="InterPro" id="IPR029063">
    <property type="entry name" value="SAM-dependent_MTases_sf"/>
</dbReference>
<dbReference type="GO" id="GO:0005634">
    <property type="term" value="C:nucleus"/>
    <property type="evidence" value="ECO:0007669"/>
    <property type="project" value="UniProtKB-SubCell"/>
</dbReference>
<protein>
    <submittedName>
        <fullName evidence="8">Uncharacterized protein</fullName>
    </submittedName>
</protein>
<dbReference type="GO" id="GO:0018025">
    <property type="term" value="F:calmodulin-lysine N-methyltransferase activity"/>
    <property type="evidence" value="ECO:0007669"/>
    <property type="project" value="InterPro"/>
</dbReference>
<dbReference type="GO" id="GO:0005737">
    <property type="term" value="C:cytoplasm"/>
    <property type="evidence" value="ECO:0007669"/>
    <property type="project" value="UniProtKB-SubCell"/>
</dbReference>
<dbReference type="GO" id="GO:0032259">
    <property type="term" value="P:methylation"/>
    <property type="evidence" value="ECO:0007669"/>
    <property type="project" value="UniProtKB-KW"/>
</dbReference>
<evidence type="ECO:0000256" key="6">
    <source>
        <dbReference type="ARBA" id="ARBA00023242"/>
    </source>
</evidence>
<evidence type="ECO:0000313" key="9">
    <source>
        <dbReference type="Proteomes" id="UP000677054"/>
    </source>
</evidence>
<dbReference type="OrthoDB" id="413520at2759"/>
<feature type="region of interest" description="Disordered" evidence="7">
    <location>
        <begin position="20"/>
        <end position="46"/>
    </location>
</feature>
<keyword evidence="4" id="KW-0489">Methyltransferase</keyword>
<accession>A0A7R8ZZX2</accession>
<dbReference type="PANTHER" id="PTHR13539">
    <property type="entry name" value="CALMODULIN-LYSINE N-METHYLTRANSFERASE"/>
    <property type="match status" value="1"/>
</dbReference>
<dbReference type="Gene3D" id="3.40.50.150">
    <property type="entry name" value="Vaccinia Virus protein VP39"/>
    <property type="match status" value="1"/>
</dbReference>
<dbReference type="AlphaFoldDB" id="A0A7R8ZZX2"/>
<name>A0A7R8ZZX2_9CRUS</name>
<evidence type="ECO:0000256" key="3">
    <source>
        <dbReference type="ARBA" id="ARBA00022490"/>
    </source>
</evidence>
<evidence type="ECO:0000256" key="5">
    <source>
        <dbReference type="ARBA" id="ARBA00022679"/>
    </source>
</evidence>
<dbReference type="Proteomes" id="UP000677054">
    <property type="component" value="Unassembled WGS sequence"/>
</dbReference>
<keyword evidence="6" id="KW-0539">Nucleus</keyword>